<feature type="region of interest" description="Disordered" evidence="7">
    <location>
        <begin position="1154"/>
        <end position="1259"/>
    </location>
</feature>
<feature type="domain" description="Ig-like" evidence="9">
    <location>
        <begin position="502"/>
        <end position="598"/>
    </location>
</feature>
<gene>
    <name evidence="11" type="ORF">NP493_45g02036</name>
</gene>
<dbReference type="InterPro" id="IPR036179">
    <property type="entry name" value="Ig-like_dom_sf"/>
</dbReference>
<dbReference type="PROSITE" id="PS50853">
    <property type="entry name" value="FN3"/>
    <property type="match status" value="1"/>
</dbReference>
<feature type="domain" description="Ig-like" evidence="9">
    <location>
        <begin position="212"/>
        <end position="294"/>
    </location>
</feature>
<feature type="domain" description="Ig-like" evidence="9">
    <location>
        <begin position="408"/>
        <end position="492"/>
    </location>
</feature>
<evidence type="ECO:0000256" key="6">
    <source>
        <dbReference type="ARBA" id="ARBA00023319"/>
    </source>
</evidence>
<feature type="domain" description="Ig-like" evidence="9">
    <location>
        <begin position="104"/>
        <end position="198"/>
    </location>
</feature>
<feature type="domain" description="Ig-like" evidence="9">
    <location>
        <begin position="610"/>
        <end position="699"/>
    </location>
</feature>
<dbReference type="GO" id="GO:0098609">
    <property type="term" value="P:cell-cell adhesion"/>
    <property type="evidence" value="ECO:0007669"/>
    <property type="project" value="TreeGrafter"/>
</dbReference>
<dbReference type="InterPro" id="IPR013162">
    <property type="entry name" value="CD80_C2-set"/>
</dbReference>
<dbReference type="Pfam" id="PF00041">
    <property type="entry name" value="fn3"/>
    <property type="match status" value="1"/>
</dbReference>
<evidence type="ECO:0008006" key="13">
    <source>
        <dbReference type="Google" id="ProtNLM"/>
    </source>
</evidence>
<feature type="domain" description="Ig-like" evidence="9">
    <location>
        <begin position="704"/>
        <end position="793"/>
    </location>
</feature>
<evidence type="ECO:0000256" key="1">
    <source>
        <dbReference type="ARBA" id="ARBA00004479"/>
    </source>
</evidence>
<dbReference type="InterPro" id="IPR003961">
    <property type="entry name" value="FN3_dom"/>
</dbReference>
<keyword evidence="5" id="KW-0325">Glycoprotein</keyword>
<comment type="subcellular location">
    <subcellularLocation>
        <location evidence="1">Membrane</location>
        <topology evidence="1">Single-pass type I membrane protein</topology>
    </subcellularLocation>
</comment>
<dbReference type="GO" id="GO:0005911">
    <property type="term" value="C:cell-cell junction"/>
    <property type="evidence" value="ECO:0007669"/>
    <property type="project" value="TreeGrafter"/>
</dbReference>
<evidence type="ECO:0000256" key="7">
    <source>
        <dbReference type="SAM" id="MobiDB-lite"/>
    </source>
</evidence>
<dbReference type="InterPro" id="IPR003598">
    <property type="entry name" value="Ig_sub2"/>
</dbReference>
<feature type="transmembrane region" description="Helical" evidence="8">
    <location>
        <begin position="1007"/>
        <end position="1032"/>
    </location>
</feature>
<evidence type="ECO:0000256" key="3">
    <source>
        <dbReference type="ARBA" id="ARBA00023136"/>
    </source>
</evidence>
<keyword evidence="8" id="KW-0812">Transmembrane</keyword>
<dbReference type="InterPro" id="IPR007110">
    <property type="entry name" value="Ig-like_dom"/>
</dbReference>
<keyword evidence="2" id="KW-0677">Repeat</keyword>
<dbReference type="Pfam" id="PF07679">
    <property type="entry name" value="I-set"/>
    <property type="match status" value="3"/>
</dbReference>
<name>A0AAD9PBK3_RIDPI</name>
<dbReference type="AlphaFoldDB" id="A0AAD9PBK3"/>
<dbReference type="CDD" id="cd00063">
    <property type="entry name" value="FN3"/>
    <property type="match status" value="1"/>
</dbReference>
<keyword evidence="8" id="KW-1133">Transmembrane helix</keyword>
<keyword evidence="4" id="KW-1015">Disulfide bond</keyword>
<dbReference type="EMBL" id="JAODUO010000045">
    <property type="protein sequence ID" value="KAK2191789.1"/>
    <property type="molecule type" value="Genomic_DNA"/>
</dbReference>
<evidence type="ECO:0000259" key="10">
    <source>
        <dbReference type="PROSITE" id="PS50853"/>
    </source>
</evidence>
<dbReference type="Pfam" id="PF13927">
    <property type="entry name" value="Ig_3"/>
    <property type="match status" value="3"/>
</dbReference>
<dbReference type="PANTHER" id="PTHR11640">
    <property type="entry name" value="NEPHRIN"/>
    <property type="match status" value="1"/>
</dbReference>
<dbReference type="Proteomes" id="UP001209878">
    <property type="component" value="Unassembled WGS sequence"/>
</dbReference>
<dbReference type="InterPro" id="IPR013098">
    <property type="entry name" value="Ig_I-set"/>
</dbReference>
<evidence type="ECO:0000313" key="12">
    <source>
        <dbReference type="Proteomes" id="UP001209878"/>
    </source>
</evidence>
<dbReference type="PANTHER" id="PTHR11640:SF136">
    <property type="entry name" value="NEPHRIN"/>
    <property type="match status" value="1"/>
</dbReference>
<dbReference type="PROSITE" id="PS50835">
    <property type="entry name" value="IG_LIKE"/>
    <property type="match status" value="9"/>
</dbReference>
<feature type="domain" description="Fibronectin type-III" evidence="10">
    <location>
        <begin position="900"/>
        <end position="993"/>
    </location>
</feature>
<keyword evidence="3 8" id="KW-0472">Membrane</keyword>
<evidence type="ECO:0000259" key="9">
    <source>
        <dbReference type="PROSITE" id="PS50835"/>
    </source>
</evidence>
<dbReference type="GO" id="GO:0005886">
    <property type="term" value="C:plasma membrane"/>
    <property type="evidence" value="ECO:0007669"/>
    <property type="project" value="TreeGrafter"/>
</dbReference>
<dbReference type="Gene3D" id="2.60.40.10">
    <property type="entry name" value="Immunoglobulins"/>
    <property type="match status" value="10"/>
</dbReference>
<evidence type="ECO:0000256" key="8">
    <source>
        <dbReference type="SAM" id="Phobius"/>
    </source>
</evidence>
<evidence type="ECO:0000313" key="11">
    <source>
        <dbReference type="EMBL" id="KAK2191789.1"/>
    </source>
</evidence>
<dbReference type="GO" id="GO:0050839">
    <property type="term" value="F:cell adhesion molecule binding"/>
    <property type="evidence" value="ECO:0007669"/>
    <property type="project" value="TreeGrafter"/>
</dbReference>
<feature type="domain" description="Ig-like" evidence="9">
    <location>
        <begin position="1"/>
        <end position="96"/>
    </location>
</feature>
<reference evidence="11" key="1">
    <citation type="journal article" date="2023" name="Mol. Biol. Evol.">
        <title>Third-Generation Sequencing Reveals the Adaptive Role of the Epigenome in Three Deep-Sea Polychaetes.</title>
        <authorList>
            <person name="Perez M."/>
            <person name="Aroh O."/>
            <person name="Sun Y."/>
            <person name="Lan Y."/>
            <person name="Juniper S.K."/>
            <person name="Young C.R."/>
            <person name="Angers B."/>
            <person name="Qian P.Y."/>
        </authorList>
    </citation>
    <scope>NUCLEOTIDE SEQUENCE</scope>
    <source>
        <strain evidence="11">R07B-5</strain>
    </source>
</reference>
<dbReference type="Pfam" id="PF08205">
    <property type="entry name" value="C2-set_2"/>
    <property type="match status" value="3"/>
</dbReference>
<keyword evidence="12" id="KW-1185">Reference proteome</keyword>
<proteinExistence type="predicted"/>
<dbReference type="SMART" id="SM00409">
    <property type="entry name" value="IG"/>
    <property type="match status" value="9"/>
</dbReference>
<sequence>MTVGPTDVKVIQGQTAILKCVVEHIKGIVQWAKDGVLLGSERDIPGFPRYKLIGSVELGEYNLMISRVSLSDDAEYQCQVTPADGDKALMGSAHLHVLIPPAQPEIQNYPNGSVIKVPHEQETLNLTCICSNGKPAATITWLRNDELITDNVIQYFSYVLENKLEDAKSILTVRPQHEDNGAIYTCRAINDAIRKPLDTVVVLSVMHPPGPPEITGYATDTVKTGDTLKLVCTSKGGNPLAQVYWYKNDAEIDFSYTSGGDKSVNELVFTVQPNDNEAVYRCEASNLVTSTPLTTEVKLIVQFAPKKVTISGHQHAKAGEVIKLKCETAISNPPAVVTWFSKGRQLQGSKSVQSPSPKGGYVTTSEISVMLTDRENNVIYQCHATNDALGDVVIDTVTLEVMYPPEQPTISGYTEGREVAVGQIQSLTCTSVGGNPPAELTWWKGEKLLGGTTRITGNIVTRQVSFILKPDDNNAEYRCNASNLATVEPLITSVRLQVNFPPKILTITSTPTKPSAGQQLVITCTSSSSNPASVLSWWKDGNEIEGIDGGVIDAKNGGKSTISKLQLTPTAEDDGEIYACRATNPLLETAVSDAVTLDVLYVPVFDSDAPKIVNIVQSESEHLNFTARGNPDAITYTWYRGGQKLTSAKQAKEGELSMPHFETDGPILNITGIKRADTGTYVCEARNNQGKSDHTFLVNVQYAAGITDHTKHVLMDPGSNATFECTVDANPVTDGMITWSRDGYDMSRTVTSFNAGRSTLTVHDLMKDDSGVFTCNANNGIGEVAKAETALVVKFAPEIDRSLAFSKAAAEKGSSAKLICKAEGAPQVTFKWFKNSLDLDVTGTKYSAAARKVDLVHYESAMMVHNITEGDYAKYVCIAENELGTDTTVVTLDGTSIPDPPYDMRYVNATHNSITIQWTAGFDGGSPQWFQVRYSETGQEGQKYEDVMPPNSAVYTIKELKLGTEYEMTVRAINKLGESVFQKETVTAKTSAVAPIHDDSSGDDVPLIIILTVCIIGMILLALNILLILFFVRRRKKKLEKEASESCSRANTVEMFSAPTVTEDSKSFASYDRRSVGDYPDDYRNYDDEEEIKRFLPSMYPPEAYPRGPHPGMYPPPRGDLRPPSPHVDHQRSFMVGKGSRDPIYLNDQMATEQGWEPPRGMAGPYGPVGMMQRRPPSVELPDNTTDYADQLRKRQMYPGGPPMGDSPGNLPPDVRPKGGRLPPPPPQRSSSQKGEPPIPTRNYGPDDIPRYGPAPGAS</sequence>
<dbReference type="InterPro" id="IPR013783">
    <property type="entry name" value="Ig-like_fold"/>
</dbReference>
<dbReference type="SUPFAM" id="SSF49265">
    <property type="entry name" value="Fibronectin type III"/>
    <property type="match status" value="1"/>
</dbReference>
<protein>
    <recommendedName>
        <fullName evidence="13">Nephrin</fullName>
    </recommendedName>
</protein>
<dbReference type="InterPro" id="IPR051275">
    <property type="entry name" value="Cell_adhesion_signaling"/>
</dbReference>
<organism evidence="11 12">
    <name type="scientific">Ridgeia piscesae</name>
    <name type="common">Tubeworm</name>
    <dbReference type="NCBI Taxonomy" id="27915"/>
    <lineage>
        <taxon>Eukaryota</taxon>
        <taxon>Metazoa</taxon>
        <taxon>Spiralia</taxon>
        <taxon>Lophotrochozoa</taxon>
        <taxon>Annelida</taxon>
        <taxon>Polychaeta</taxon>
        <taxon>Sedentaria</taxon>
        <taxon>Canalipalpata</taxon>
        <taxon>Sabellida</taxon>
        <taxon>Siboglinidae</taxon>
        <taxon>Ridgeia</taxon>
    </lineage>
</organism>
<evidence type="ECO:0000256" key="5">
    <source>
        <dbReference type="ARBA" id="ARBA00023180"/>
    </source>
</evidence>
<feature type="domain" description="Ig-like" evidence="9">
    <location>
        <begin position="797"/>
        <end position="891"/>
    </location>
</feature>
<comment type="caution">
    <text evidence="11">The sequence shown here is derived from an EMBL/GenBank/DDBJ whole genome shotgun (WGS) entry which is preliminary data.</text>
</comment>
<dbReference type="SUPFAM" id="SSF48726">
    <property type="entry name" value="Immunoglobulin"/>
    <property type="match status" value="9"/>
</dbReference>
<dbReference type="InterPro" id="IPR003599">
    <property type="entry name" value="Ig_sub"/>
</dbReference>
<dbReference type="InterPro" id="IPR036116">
    <property type="entry name" value="FN3_sf"/>
</dbReference>
<feature type="domain" description="Ig-like" evidence="9">
    <location>
        <begin position="305"/>
        <end position="398"/>
    </location>
</feature>
<accession>A0AAD9PBK3</accession>
<dbReference type="SMART" id="SM00060">
    <property type="entry name" value="FN3"/>
    <property type="match status" value="1"/>
</dbReference>
<evidence type="ECO:0000256" key="4">
    <source>
        <dbReference type="ARBA" id="ARBA00023157"/>
    </source>
</evidence>
<evidence type="ECO:0000256" key="2">
    <source>
        <dbReference type="ARBA" id="ARBA00022737"/>
    </source>
</evidence>
<dbReference type="SMART" id="SM00408">
    <property type="entry name" value="IGc2"/>
    <property type="match status" value="9"/>
</dbReference>
<keyword evidence="6" id="KW-0393">Immunoglobulin domain</keyword>
<dbReference type="CDD" id="cd00096">
    <property type="entry name" value="Ig"/>
    <property type="match status" value="2"/>
</dbReference>
<dbReference type="FunFam" id="2.60.40.10:FF:000405">
    <property type="entry name" value="nephrin isoform X1"/>
    <property type="match status" value="1"/>
</dbReference>